<feature type="region of interest" description="Disordered" evidence="1">
    <location>
        <begin position="243"/>
        <end position="269"/>
    </location>
</feature>
<feature type="region of interest" description="Disordered" evidence="1">
    <location>
        <begin position="457"/>
        <end position="531"/>
    </location>
</feature>
<dbReference type="RefSeq" id="WP_061919246.1">
    <property type="nucleotide sequence ID" value="NZ_DF967971.1"/>
</dbReference>
<dbReference type="Proteomes" id="UP000050514">
    <property type="component" value="Unassembled WGS sequence"/>
</dbReference>
<evidence type="ECO:0000259" key="3">
    <source>
        <dbReference type="Pfam" id="PF18915"/>
    </source>
</evidence>
<feature type="compositionally biased region" description="Polar residues" evidence="1">
    <location>
        <begin position="473"/>
        <end position="483"/>
    </location>
</feature>
<protein>
    <recommendedName>
        <fullName evidence="3">DUF5667 domain-containing protein</fullName>
    </recommendedName>
</protein>
<gene>
    <name evidence="4" type="ORF">AC812_06360</name>
</gene>
<keyword evidence="2" id="KW-0812">Transmembrane</keyword>
<evidence type="ECO:0000256" key="1">
    <source>
        <dbReference type="SAM" id="MobiDB-lite"/>
    </source>
</evidence>
<keyword evidence="2" id="KW-0472">Membrane</keyword>
<evidence type="ECO:0000313" key="4">
    <source>
        <dbReference type="EMBL" id="KPL76293.1"/>
    </source>
</evidence>
<dbReference type="EMBL" id="LGHJ01000012">
    <property type="protein sequence ID" value="KPL76293.1"/>
    <property type="molecule type" value="Genomic_DNA"/>
</dbReference>
<keyword evidence="2" id="KW-1133">Transmembrane helix</keyword>
<keyword evidence="5" id="KW-1185">Reference proteome</keyword>
<dbReference type="STRING" id="360411.AC812_06360"/>
<name>A0A0P6X499_9CHLR</name>
<dbReference type="AlphaFoldDB" id="A0A0P6X499"/>
<feature type="domain" description="DUF5667" evidence="3">
    <location>
        <begin position="127"/>
        <end position="199"/>
    </location>
</feature>
<dbReference type="Pfam" id="PF18915">
    <property type="entry name" value="DUF5667"/>
    <property type="match status" value="1"/>
</dbReference>
<accession>A0A0P6X499</accession>
<dbReference type="OrthoDB" id="154417at2"/>
<sequence>MDENLEVIFDECLQAVESGRWSIEECLQHYPAQRQELEGLLKMAMHVRTAGMVEPRAAFRRSARARLSARLPDVPAVTNRNPFRLFKQISTQPLQWSRRMVMNWIAIVVLLASLFGGGAAVQASGQALPDSPLYPLKTGIESLRLAVSSEPAQTQLALEFANRRLEEAEKLIENQVYDYLPEVVAGYWQLTRQALEKTSLTEGLMENSADNPAELIARQVDTMTALLDQLPADQLSALEQSLGEETPAPEPVEGEEPPQNEPPLAGCTNQTHPVGVKLAATYAVPYETVMGWFCQGFGFGEIVLALQASQHSELTPEEILLLKVELGGWGEVWRHLAMLDQPVEPLPTPTLPVEETPSDATEIPTPEGTVTPTPELVNQGNYCSDLTQQHPVGAKLAAEYGVTYEQVMGWFCQGYGMGEIMLALQASQKSGLPADQFFAMKQQQGGWGKVWQEMGWIGKDRKSPPGEAEEPVTTPQATPSPETINKPGAQPPAGGGKPADENPGKKVTPPGLNKPPKDKQPPVNPGQGSPD</sequence>
<comment type="caution">
    <text evidence="4">The sequence shown here is derived from an EMBL/GenBank/DDBJ whole genome shotgun (WGS) entry which is preliminary data.</text>
</comment>
<organism evidence="4 5">
    <name type="scientific">Bellilinea caldifistulae</name>
    <dbReference type="NCBI Taxonomy" id="360411"/>
    <lineage>
        <taxon>Bacteria</taxon>
        <taxon>Bacillati</taxon>
        <taxon>Chloroflexota</taxon>
        <taxon>Anaerolineae</taxon>
        <taxon>Anaerolineales</taxon>
        <taxon>Anaerolineaceae</taxon>
        <taxon>Bellilinea</taxon>
    </lineage>
</organism>
<proteinExistence type="predicted"/>
<evidence type="ECO:0000256" key="2">
    <source>
        <dbReference type="SAM" id="Phobius"/>
    </source>
</evidence>
<dbReference type="InterPro" id="IPR043725">
    <property type="entry name" value="DUF5667"/>
</dbReference>
<reference evidence="4 5" key="1">
    <citation type="submission" date="2015-07" db="EMBL/GenBank/DDBJ databases">
        <title>Draft genome of Bellilinea caldifistulae DSM 17877.</title>
        <authorList>
            <person name="Hemp J."/>
            <person name="Ward L.M."/>
            <person name="Pace L.A."/>
            <person name="Fischer W.W."/>
        </authorList>
    </citation>
    <scope>NUCLEOTIDE SEQUENCE [LARGE SCALE GENOMIC DNA]</scope>
    <source>
        <strain evidence="4 5">GOMI-1</strain>
    </source>
</reference>
<evidence type="ECO:0000313" key="5">
    <source>
        <dbReference type="Proteomes" id="UP000050514"/>
    </source>
</evidence>
<feature type="transmembrane region" description="Helical" evidence="2">
    <location>
        <begin position="101"/>
        <end position="121"/>
    </location>
</feature>